<reference evidence="1 2" key="1">
    <citation type="journal article" date="2018" name="Sci. Rep.">
        <title>Genomic signatures of local adaptation to the degree of environmental predictability in rotifers.</title>
        <authorList>
            <person name="Franch-Gras L."/>
            <person name="Hahn C."/>
            <person name="Garcia-Roger E.M."/>
            <person name="Carmona M.J."/>
            <person name="Serra M."/>
            <person name="Gomez A."/>
        </authorList>
    </citation>
    <scope>NUCLEOTIDE SEQUENCE [LARGE SCALE GENOMIC DNA]</scope>
    <source>
        <strain evidence="1">HYR1</strain>
    </source>
</reference>
<organism evidence="1 2">
    <name type="scientific">Brachionus plicatilis</name>
    <name type="common">Marine rotifer</name>
    <name type="synonym">Brachionus muelleri</name>
    <dbReference type="NCBI Taxonomy" id="10195"/>
    <lineage>
        <taxon>Eukaryota</taxon>
        <taxon>Metazoa</taxon>
        <taxon>Spiralia</taxon>
        <taxon>Gnathifera</taxon>
        <taxon>Rotifera</taxon>
        <taxon>Eurotatoria</taxon>
        <taxon>Monogononta</taxon>
        <taxon>Pseudotrocha</taxon>
        <taxon>Ploima</taxon>
        <taxon>Brachionidae</taxon>
        <taxon>Brachionus</taxon>
    </lineage>
</organism>
<keyword evidence="2" id="KW-1185">Reference proteome</keyword>
<evidence type="ECO:0000313" key="2">
    <source>
        <dbReference type="Proteomes" id="UP000276133"/>
    </source>
</evidence>
<proteinExistence type="predicted"/>
<dbReference type="AlphaFoldDB" id="A0A3M7SXC3"/>
<evidence type="ECO:0000313" key="1">
    <source>
        <dbReference type="EMBL" id="RNA40329.1"/>
    </source>
</evidence>
<protein>
    <submittedName>
        <fullName evidence="1">Uncharacterized protein</fullName>
    </submittedName>
</protein>
<sequence>MFMTSLAANYTPECHYILNFKHLPHTSLVIIPCFYSYYLVEHSSFNNLKKIKKKNKIFCEERLTSRYWQYKALLLNY</sequence>
<dbReference type="EMBL" id="REGN01000652">
    <property type="protein sequence ID" value="RNA40329.1"/>
    <property type="molecule type" value="Genomic_DNA"/>
</dbReference>
<dbReference type="Proteomes" id="UP000276133">
    <property type="component" value="Unassembled WGS sequence"/>
</dbReference>
<gene>
    <name evidence="1" type="ORF">BpHYR1_009349</name>
</gene>
<name>A0A3M7SXC3_BRAPC</name>
<accession>A0A3M7SXC3</accession>
<comment type="caution">
    <text evidence="1">The sequence shown here is derived from an EMBL/GenBank/DDBJ whole genome shotgun (WGS) entry which is preliminary data.</text>
</comment>